<dbReference type="GO" id="GO:0006654">
    <property type="term" value="P:phosphatidic acid biosynthetic process"/>
    <property type="evidence" value="ECO:0007669"/>
    <property type="project" value="TreeGrafter"/>
</dbReference>
<evidence type="ECO:0000256" key="1">
    <source>
        <dbReference type="ARBA" id="ARBA00005189"/>
    </source>
</evidence>
<accession>A0A2W2AG58</accession>
<sequence length="249" mass="28480">MNPLKRVLGHIYFVYAIILFTATMLIVIIPIWMTTLFTEPRRSQYLQPIFRLWMGVYLPLVFCPVRRRGKQNFKKGENYVVVCNHNSLADIPVSSPWIPGPNKTLAKAEMAKTPLFGLIYKAGSILVDRKKANSRRESFTKMQEALQKGLHLCLYPEGTRNKTDQPLQPFYDGAFVTAIKAQKPIIPALIFNTGRILPHNINGWAQPMPIRIDFLEPISTEGLTADDAAELKDRVRTLMETYYVANRKK</sequence>
<dbReference type="OrthoDB" id="9803035at2"/>
<dbReference type="SUPFAM" id="SSF69593">
    <property type="entry name" value="Glycerol-3-phosphate (1)-acyltransferase"/>
    <property type="match status" value="1"/>
</dbReference>
<feature type="domain" description="Phospholipid/glycerol acyltransferase" evidence="5">
    <location>
        <begin position="79"/>
        <end position="193"/>
    </location>
</feature>
<reference evidence="6 7" key="1">
    <citation type="submission" date="2018-06" db="EMBL/GenBank/DDBJ databases">
        <title>Mucibacter soli gen. nov., sp. nov., a new member of the family Chitinophagaceae producing mucin.</title>
        <authorList>
            <person name="Kim M.-K."/>
            <person name="Park S."/>
            <person name="Kim T.-S."/>
            <person name="Joung Y."/>
            <person name="Han J.-H."/>
            <person name="Kim S.B."/>
        </authorList>
    </citation>
    <scope>NUCLEOTIDE SEQUENCE [LARGE SCALE GENOMIC DNA]</scope>
    <source>
        <strain evidence="6 7">R1-15</strain>
    </source>
</reference>
<dbReference type="CDD" id="cd07989">
    <property type="entry name" value="LPLAT_AGPAT-like"/>
    <property type="match status" value="1"/>
</dbReference>
<dbReference type="SMART" id="SM00563">
    <property type="entry name" value="PlsC"/>
    <property type="match status" value="1"/>
</dbReference>
<feature type="transmembrane region" description="Helical" evidence="4">
    <location>
        <begin position="12"/>
        <end position="33"/>
    </location>
</feature>
<keyword evidence="7" id="KW-1185">Reference proteome</keyword>
<proteinExistence type="predicted"/>
<dbReference type="PANTHER" id="PTHR10434:SF11">
    <property type="entry name" value="1-ACYL-SN-GLYCEROL-3-PHOSPHATE ACYLTRANSFERASE"/>
    <property type="match status" value="1"/>
</dbReference>
<keyword evidence="4" id="KW-0812">Transmembrane</keyword>
<evidence type="ECO:0000259" key="5">
    <source>
        <dbReference type="SMART" id="SM00563"/>
    </source>
</evidence>
<evidence type="ECO:0000256" key="4">
    <source>
        <dbReference type="SAM" id="Phobius"/>
    </source>
</evidence>
<dbReference type="RefSeq" id="WP_111000688.1">
    <property type="nucleotide sequence ID" value="NZ_QKTW01000026.1"/>
</dbReference>
<dbReference type="Pfam" id="PF01553">
    <property type="entry name" value="Acyltransferase"/>
    <property type="match status" value="1"/>
</dbReference>
<comment type="pathway">
    <text evidence="1">Lipid metabolism.</text>
</comment>
<keyword evidence="2 6" id="KW-0808">Transferase</keyword>
<gene>
    <name evidence="6" type="ORF">DN068_19805</name>
</gene>
<keyword evidence="4" id="KW-0472">Membrane</keyword>
<dbReference type="AlphaFoldDB" id="A0A2W2AG58"/>
<dbReference type="InterPro" id="IPR002123">
    <property type="entry name" value="Plipid/glycerol_acylTrfase"/>
</dbReference>
<dbReference type="PANTHER" id="PTHR10434">
    <property type="entry name" value="1-ACYL-SN-GLYCEROL-3-PHOSPHATE ACYLTRANSFERASE"/>
    <property type="match status" value="1"/>
</dbReference>
<protein>
    <submittedName>
        <fullName evidence="6">1-acyl-sn-glycerol-3-phosphate acyltransferase</fullName>
    </submittedName>
</protein>
<organism evidence="6 7">
    <name type="scientific">Taibaiella soli</name>
    <dbReference type="NCBI Taxonomy" id="1649169"/>
    <lineage>
        <taxon>Bacteria</taxon>
        <taxon>Pseudomonadati</taxon>
        <taxon>Bacteroidota</taxon>
        <taxon>Chitinophagia</taxon>
        <taxon>Chitinophagales</taxon>
        <taxon>Chitinophagaceae</taxon>
        <taxon>Taibaiella</taxon>
    </lineage>
</organism>
<dbReference type="EMBL" id="QKTW01000026">
    <property type="protein sequence ID" value="PZF71220.1"/>
    <property type="molecule type" value="Genomic_DNA"/>
</dbReference>
<feature type="transmembrane region" description="Helical" evidence="4">
    <location>
        <begin position="45"/>
        <end position="65"/>
    </location>
</feature>
<keyword evidence="3 6" id="KW-0012">Acyltransferase</keyword>
<evidence type="ECO:0000256" key="3">
    <source>
        <dbReference type="ARBA" id="ARBA00023315"/>
    </source>
</evidence>
<keyword evidence="4" id="KW-1133">Transmembrane helix</keyword>
<dbReference type="Proteomes" id="UP000248745">
    <property type="component" value="Unassembled WGS sequence"/>
</dbReference>
<comment type="caution">
    <text evidence="6">The sequence shown here is derived from an EMBL/GenBank/DDBJ whole genome shotgun (WGS) entry which is preliminary data.</text>
</comment>
<name>A0A2W2AG58_9BACT</name>
<evidence type="ECO:0000313" key="7">
    <source>
        <dbReference type="Proteomes" id="UP000248745"/>
    </source>
</evidence>
<dbReference type="GO" id="GO:0003841">
    <property type="term" value="F:1-acylglycerol-3-phosphate O-acyltransferase activity"/>
    <property type="evidence" value="ECO:0007669"/>
    <property type="project" value="TreeGrafter"/>
</dbReference>
<evidence type="ECO:0000256" key="2">
    <source>
        <dbReference type="ARBA" id="ARBA00022679"/>
    </source>
</evidence>
<evidence type="ECO:0000313" key="6">
    <source>
        <dbReference type="EMBL" id="PZF71220.1"/>
    </source>
</evidence>